<feature type="transmembrane region" description="Helical" evidence="1">
    <location>
        <begin position="37"/>
        <end position="61"/>
    </location>
</feature>
<reference evidence="2" key="2">
    <citation type="submission" date="2021-12" db="EMBL/GenBank/DDBJ databases">
        <title>Resequencing data analysis of finger millet.</title>
        <authorList>
            <person name="Hatakeyama M."/>
            <person name="Aluri S."/>
            <person name="Balachadran M.T."/>
            <person name="Sivarajan S.R."/>
            <person name="Poveda L."/>
            <person name="Shimizu-Inatsugi R."/>
            <person name="Schlapbach R."/>
            <person name="Sreeman S.M."/>
            <person name="Shimizu K.K."/>
        </authorList>
    </citation>
    <scope>NUCLEOTIDE SEQUENCE</scope>
</reference>
<sequence>MNCTSRLFGLAFATAVFIGTPATLLYLVVTLARRHNIAALVPTSVMLLIWVFISVSVYPGFVAELVPWRRRCK</sequence>
<reference evidence="2" key="1">
    <citation type="journal article" date="2018" name="DNA Res.">
        <title>Multiple hybrid de novo genome assembly of finger millet, an orphan allotetraploid crop.</title>
        <authorList>
            <person name="Hatakeyama M."/>
            <person name="Aluri S."/>
            <person name="Balachadran M.T."/>
            <person name="Sivarajan S.R."/>
            <person name="Patrignani A."/>
            <person name="Gruter S."/>
            <person name="Poveda L."/>
            <person name="Shimizu-Inatsugi R."/>
            <person name="Baeten J."/>
            <person name="Francoijs K.J."/>
            <person name="Nataraja K.N."/>
            <person name="Reddy Y.A.N."/>
            <person name="Phadnis S."/>
            <person name="Ravikumar R.L."/>
            <person name="Schlapbach R."/>
            <person name="Sreeman S.M."/>
            <person name="Shimizu K.K."/>
        </authorList>
    </citation>
    <scope>NUCLEOTIDE SEQUENCE</scope>
</reference>
<keyword evidence="1" id="KW-1133">Transmembrane helix</keyword>
<feature type="transmembrane region" description="Helical" evidence="1">
    <location>
        <begin position="7"/>
        <end position="31"/>
    </location>
</feature>
<proteinExistence type="predicted"/>
<organism evidence="2 3">
    <name type="scientific">Eleusine coracana subsp. coracana</name>
    <dbReference type="NCBI Taxonomy" id="191504"/>
    <lineage>
        <taxon>Eukaryota</taxon>
        <taxon>Viridiplantae</taxon>
        <taxon>Streptophyta</taxon>
        <taxon>Embryophyta</taxon>
        <taxon>Tracheophyta</taxon>
        <taxon>Spermatophyta</taxon>
        <taxon>Magnoliopsida</taxon>
        <taxon>Liliopsida</taxon>
        <taxon>Poales</taxon>
        <taxon>Poaceae</taxon>
        <taxon>PACMAD clade</taxon>
        <taxon>Chloridoideae</taxon>
        <taxon>Cynodonteae</taxon>
        <taxon>Eleusininae</taxon>
        <taxon>Eleusine</taxon>
    </lineage>
</organism>
<dbReference type="EMBL" id="BQKI01000003">
    <property type="protein sequence ID" value="GJM90741.1"/>
    <property type="molecule type" value="Genomic_DNA"/>
</dbReference>
<keyword evidence="1" id="KW-0812">Transmembrane</keyword>
<evidence type="ECO:0000256" key="1">
    <source>
        <dbReference type="SAM" id="Phobius"/>
    </source>
</evidence>
<gene>
    <name evidence="2" type="primary">ga07049</name>
    <name evidence="2" type="ORF">PR202_ga07049</name>
</gene>
<dbReference type="AlphaFoldDB" id="A0AAV5BX00"/>
<protein>
    <submittedName>
        <fullName evidence="2">Uncharacterized protein</fullName>
    </submittedName>
</protein>
<name>A0AAV5BX00_ELECO</name>
<dbReference type="Proteomes" id="UP001054889">
    <property type="component" value="Unassembled WGS sequence"/>
</dbReference>
<evidence type="ECO:0000313" key="3">
    <source>
        <dbReference type="Proteomes" id="UP001054889"/>
    </source>
</evidence>
<keyword evidence="3" id="KW-1185">Reference proteome</keyword>
<accession>A0AAV5BX00</accession>
<comment type="caution">
    <text evidence="2">The sequence shown here is derived from an EMBL/GenBank/DDBJ whole genome shotgun (WGS) entry which is preliminary data.</text>
</comment>
<keyword evidence="1" id="KW-0472">Membrane</keyword>
<evidence type="ECO:0000313" key="2">
    <source>
        <dbReference type="EMBL" id="GJM90741.1"/>
    </source>
</evidence>